<feature type="region of interest" description="Disordered" evidence="1">
    <location>
        <begin position="224"/>
        <end position="243"/>
    </location>
</feature>
<dbReference type="Proteomes" id="UP000784294">
    <property type="component" value="Unassembled WGS sequence"/>
</dbReference>
<dbReference type="AlphaFoldDB" id="A0A3S5B7Y8"/>
<accession>A0A3S5B7Y8</accession>
<feature type="compositionally biased region" description="Acidic residues" evidence="1">
    <location>
        <begin position="225"/>
        <end position="240"/>
    </location>
</feature>
<keyword evidence="3" id="KW-1185">Reference proteome</keyword>
<sequence>MTLTFGHCVTQIDEEDEFIVIHQTVAAKDVLSPANRRMASNCIAERFWYLPGSKLFICQDEVSDGHPVNFDEAAKTVASPNRTDQFTTAYSTAALETTVTAASSLGTTEAPVDQPAFTTENVASHSVSTASFSPALSGPCSSISSSESDSASESSADEAEYDASSIIRIMHSGSAACKRATSAISTASVSQLRQRRSPNDGDVAGNAGHSKRLSSIAESLSSSEAEAEWEAISENDETSDADEKYERACLKLKLKEAKKLKKEDDNRRVEKDDKVKYNEPSEKKNKRAEDCTDDKILESRRMPREYLIVSSDRENVLKDKRQGMVDLCLMEQAVVEAKNSKQETAKASTGHDKAENLSVRHSDSEEQMKLEAQTDPLQVENDMS</sequence>
<evidence type="ECO:0000313" key="3">
    <source>
        <dbReference type="Proteomes" id="UP000784294"/>
    </source>
</evidence>
<evidence type="ECO:0000313" key="2">
    <source>
        <dbReference type="EMBL" id="VEL39116.1"/>
    </source>
</evidence>
<feature type="region of interest" description="Disordered" evidence="1">
    <location>
        <begin position="187"/>
        <end position="219"/>
    </location>
</feature>
<feature type="region of interest" description="Disordered" evidence="1">
    <location>
        <begin position="260"/>
        <end position="296"/>
    </location>
</feature>
<evidence type="ECO:0000256" key="1">
    <source>
        <dbReference type="SAM" id="MobiDB-lite"/>
    </source>
</evidence>
<organism evidence="2 3">
    <name type="scientific">Protopolystoma xenopodis</name>
    <dbReference type="NCBI Taxonomy" id="117903"/>
    <lineage>
        <taxon>Eukaryota</taxon>
        <taxon>Metazoa</taxon>
        <taxon>Spiralia</taxon>
        <taxon>Lophotrochozoa</taxon>
        <taxon>Platyhelminthes</taxon>
        <taxon>Monogenea</taxon>
        <taxon>Polyopisthocotylea</taxon>
        <taxon>Polystomatidea</taxon>
        <taxon>Polystomatidae</taxon>
        <taxon>Protopolystoma</taxon>
    </lineage>
</organism>
<protein>
    <submittedName>
        <fullName evidence="2">Uncharacterized protein</fullName>
    </submittedName>
</protein>
<feature type="compositionally biased region" description="Basic and acidic residues" evidence="1">
    <location>
        <begin position="338"/>
        <end position="369"/>
    </location>
</feature>
<proteinExistence type="predicted"/>
<feature type="non-terminal residue" evidence="2">
    <location>
        <position position="384"/>
    </location>
</feature>
<comment type="caution">
    <text evidence="2">The sequence shown here is derived from an EMBL/GenBank/DDBJ whole genome shotgun (WGS) entry which is preliminary data.</text>
</comment>
<feature type="region of interest" description="Disordered" evidence="1">
    <location>
        <begin position="337"/>
        <end position="384"/>
    </location>
</feature>
<reference evidence="2" key="1">
    <citation type="submission" date="2018-11" db="EMBL/GenBank/DDBJ databases">
        <authorList>
            <consortium name="Pathogen Informatics"/>
        </authorList>
    </citation>
    <scope>NUCLEOTIDE SEQUENCE</scope>
</reference>
<name>A0A3S5B7Y8_9PLAT</name>
<gene>
    <name evidence="2" type="ORF">PXEA_LOCUS32556</name>
</gene>
<dbReference type="EMBL" id="CAAALY010260141">
    <property type="protein sequence ID" value="VEL39116.1"/>
    <property type="molecule type" value="Genomic_DNA"/>
</dbReference>